<feature type="compositionally biased region" description="Polar residues" evidence="1">
    <location>
        <begin position="128"/>
        <end position="137"/>
    </location>
</feature>
<proteinExistence type="predicted"/>
<evidence type="ECO:0000313" key="3">
    <source>
        <dbReference type="EMBL" id="CAF0957424.1"/>
    </source>
</evidence>
<sequence length="387" mass="45104">MATTIIVNSPSDEEIPSRNEREQTSLPNTPIIYKSLPQSIRKSVEMDRRHRLPHARSASDFLNINQSSIDTTDDDLYDHYETVTTTTTTTNSSQKHSLIVSQDRQTPSELRLIVMPDAPRRRLHEQANPLSLSTQNDELLRSDPSLLDSKASKQSRTEQLRRHILERRIGRRIHSTFSSSSSTLRSLSRRLPLQNMSPRVNRQQPFYLPRNSKWHFVRNHLSDIAMMSESYARMRLIERDLRWIHLRELIRQQVLEMREMSVLRQQYDGTLKISPKSALEIKAIPLNEVVHVERDGRVYSISTRDLVLGRSINDEDVQLDTFAQLDARRKFQTKQSLLKQQEGRTRLKKNVAFSFCLCNLSFIGIMFAAMFIFAMKTLMELRTKNFP</sequence>
<organism evidence="3 4">
    <name type="scientific">Adineta ricciae</name>
    <name type="common">Rotifer</name>
    <dbReference type="NCBI Taxonomy" id="249248"/>
    <lineage>
        <taxon>Eukaryota</taxon>
        <taxon>Metazoa</taxon>
        <taxon>Spiralia</taxon>
        <taxon>Gnathifera</taxon>
        <taxon>Rotifera</taxon>
        <taxon>Eurotatoria</taxon>
        <taxon>Bdelloidea</taxon>
        <taxon>Adinetida</taxon>
        <taxon>Adinetidae</taxon>
        <taxon>Adineta</taxon>
    </lineage>
</organism>
<accession>A0A814DLU8</accession>
<dbReference type="Proteomes" id="UP000663852">
    <property type="component" value="Unassembled WGS sequence"/>
</dbReference>
<feature type="region of interest" description="Disordered" evidence="1">
    <location>
        <begin position="117"/>
        <end position="159"/>
    </location>
</feature>
<dbReference type="AlphaFoldDB" id="A0A814DLU8"/>
<keyword evidence="2" id="KW-0812">Transmembrane</keyword>
<evidence type="ECO:0000256" key="1">
    <source>
        <dbReference type="SAM" id="MobiDB-lite"/>
    </source>
</evidence>
<feature type="region of interest" description="Disordered" evidence="1">
    <location>
        <begin position="1"/>
        <end position="26"/>
    </location>
</feature>
<keyword evidence="2" id="KW-0472">Membrane</keyword>
<feature type="compositionally biased region" description="Polar residues" evidence="1">
    <location>
        <begin position="1"/>
        <end position="10"/>
    </location>
</feature>
<dbReference type="EMBL" id="CAJNOJ010000048">
    <property type="protein sequence ID" value="CAF0957424.1"/>
    <property type="molecule type" value="Genomic_DNA"/>
</dbReference>
<name>A0A814DLU8_ADIRI</name>
<keyword evidence="2" id="KW-1133">Transmembrane helix</keyword>
<dbReference type="OrthoDB" id="10021498at2759"/>
<evidence type="ECO:0000256" key="2">
    <source>
        <dbReference type="SAM" id="Phobius"/>
    </source>
</evidence>
<protein>
    <submittedName>
        <fullName evidence="3">Uncharacterized protein</fullName>
    </submittedName>
</protein>
<gene>
    <name evidence="3" type="ORF">EDS130_LOCUS12668</name>
</gene>
<evidence type="ECO:0000313" key="4">
    <source>
        <dbReference type="Proteomes" id="UP000663852"/>
    </source>
</evidence>
<feature type="transmembrane region" description="Helical" evidence="2">
    <location>
        <begin position="351"/>
        <end position="374"/>
    </location>
</feature>
<comment type="caution">
    <text evidence="3">The sequence shown here is derived from an EMBL/GenBank/DDBJ whole genome shotgun (WGS) entry which is preliminary data.</text>
</comment>
<reference evidence="3" key="1">
    <citation type="submission" date="2021-02" db="EMBL/GenBank/DDBJ databases">
        <authorList>
            <person name="Nowell W R."/>
        </authorList>
    </citation>
    <scope>NUCLEOTIDE SEQUENCE</scope>
</reference>